<dbReference type="GO" id="GO:0008237">
    <property type="term" value="F:metallopeptidase activity"/>
    <property type="evidence" value="ECO:0007669"/>
    <property type="project" value="UniProtKB-KW"/>
</dbReference>
<organism evidence="10 11">
    <name type="scientific">Alkalicella caledoniensis</name>
    <dbReference type="NCBI Taxonomy" id="2731377"/>
    <lineage>
        <taxon>Bacteria</taxon>
        <taxon>Bacillati</taxon>
        <taxon>Bacillota</taxon>
        <taxon>Clostridia</taxon>
        <taxon>Eubacteriales</taxon>
        <taxon>Proteinivoracaceae</taxon>
        <taxon>Alkalicella</taxon>
    </lineage>
</organism>
<evidence type="ECO:0000256" key="2">
    <source>
        <dbReference type="ARBA" id="ARBA00022670"/>
    </source>
</evidence>
<dbReference type="SUPFAM" id="SSF55031">
    <property type="entry name" value="Bacterial exopeptidase dimerisation domain"/>
    <property type="match status" value="1"/>
</dbReference>
<comment type="cofactor">
    <cofactor evidence="8">
        <name>a divalent metal cation</name>
        <dbReference type="ChEBI" id="CHEBI:60240"/>
    </cofactor>
    <text evidence="8">Binds 2 divalent metal cations per subunit.</text>
</comment>
<feature type="domain" description="Peptidase M20 dimerisation" evidence="9">
    <location>
        <begin position="182"/>
        <end position="271"/>
    </location>
</feature>
<dbReference type="Gene3D" id="3.40.630.10">
    <property type="entry name" value="Zn peptidases"/>
    <property type="match status" value="1"/>
</dbReference>
<dbReference type="InterPro" id="IPR008007">
    <property type="entry name" value="Peptidase_M42"/>
</dbReference>
<dbReference type="GO" id="GO:0006508">
    <property type="term" value="P:proteolysis"/>
    <property type="evidence" value="ECO:0007669"/>
    <property type="project" value="UniProtKB-KW"/>
</dbReference>
<dbReference type="InterPro" id="IPR010162">
    <property type="entry name" value="PepT-like"/>
</dbReference>
<name>A0A7G9W8L9_ALKCA</name>
<keyword evidence="3 8" id="KW-0479">Metal-binding</keyword>
<keyword evidence="5" id="KW-0862">Zinc</keyword>
<evidence type="ECO:0000256" key="1">
    <source>
        <dbReference type="ARBA" id="ARBA00001947"/>
    </source>
</evidence>
<dbReference type="Proteomes" id="UP000516160">
    <property type="component" value="Chromosome"/>
</dbReference>
<evidence type="ECO:0000256" key="5">
    <source>
        <dbReference type="ARBA" id="ARBA00022833"/>
    </source>
</evidence>
<reference evidence="10 11" key="1">
    <citation type="submission" date="2020-07" db="EMBL/GenBank/DDBJ databases">
        <title>Alkalicella. sp. LB2 genome.</title>
        <authorList>
            <person name="Postec A."/>
            <person name="Quemeneur M."/>
        </authorList>
    </citation>
    <scope>NUCLEOTIDE SEQUENCE [LARGE SCALE GENOMIC DNA]</scope>
    <source>
        <strain evidence="10 11">LB2</strain>
    </source>
</reference>
<evidence type="ECO:0000256" key="4">
    <source>
        <dbReference type="ARBA" id="ARBA00022801"/>
    </source>
</evidence>
<comment type="similarity">
    <text evidence="7">Belongs to the peptidase M42 family.</text>
</comment>
<dbReference type="EMBL" id="CP058559">
    <property type="protein sequence ID" value="QNO15031.1"/>
    <property type="molecule type" value="Genomic_DNA"/>
</dbReference>
<dbReference type="Pfam" id="PF07687">
    <property type="entry name" value="M20_dimer"/>
    <property type="match status" value="1"/>
</dbReference>
<evidence type="ECO:0000256" key="8">
    <source>
        <dbReference type="PIRSR" id="PIRSR001123-2"/>
    </source>
</evidence>
<dbReference type="Pfam" id="PF01546">
    <property type="entry name" value="Peptidase_M20"/>
    <property type="match status" value="1"/>
</dbReference>
<dbReference type="GO" id="GO:0004177">
    <property type="term" value="F:aminopeptidase activity"/>
    <property type="evidence" value="ECO:0007669"/>
    <property type="project" value="UniProtKB-UniRule"/>
</dbReference>
<dbReference type="GO" id="GO:0046872">
    <property type="term" value="F:metal ion binding"/>
    <property type="evidence" value="ECO:0007669"/>
    <property type="project" value="UniProtKB-UniRule"/>
</dbReference>
<accession>A0A7G9W8L9</accession>
<dbReference type="Gene3D" id="3.30.70.360">
    <property type="match status" value="1"/>
</dbReference>
<dbReference type="PANTHER" id="PTHR42994:SF2">
    <property type="entry name" value="PEPTIDASE"/>
    <property type="match status" value="1"/>
</dbReference>
<dbReference type="PROSITE" id="PS00758">
    <property type="entry name" value="ARGE_DAPE_CPG2_1"/>
    <property type="match status" value="1"/>
</dbReference>
<dbReference type="InterPro" id="IPR011650">
    <property type="entry name" value="Peptidase_M20_dimer"/>
</dbReference>
<keyword evidence="11" id="KW-1185">Reference proteome</keyword>
<evidence type="ECO:0000313" key="10">
    <source>
        <dbReference type="EMBL" id="QNO15031.1"/>
    </source>
</evidence>
<dbReference type="PIRSF" id="PIRSF001123">
    <property type="entry name" value="PepA_GA"/>
    <property type="match status" value="1"/>
</dbReference>
<sequence>MVNKKRLLEEFFELVQIDSVTRTEGKVAKVLSQKLMELGADVYVDDAAQKVGSDTGNIIAKIKGNANKPTLLFSAHMDTVVPGNGIKPIIKDEIIYSEGETILAADDKGGIAAILEGIRSIKENNLEHGDIEVVLTIAEEGGLFGVKNLEYGKLEAKMGYVLDSDGKPGTIVVQGPAQDKIDVVVKGKSAHAGVSPEEGISAIQVASKAISMMNLLRIDEDTTANIGVIQGGTATNIVTDKVEIKAEARSVLEEKLNAQSKHMEECFIKAAAEFGTEAEVKIERVYSAFHLTEEDLVVQNAIKAAEALGFAVTMKATGGGSDTNILNTYGISTINLGVGMTKPHTTHESISVEDLVNSARYVEELIKTVG</sequence>
<protein>
    <submittedName>
        <fullName evidence="10">M20/M25/M40 family metallo-hydrolase</fullName>
    </submittedName>
</protein>
<dbReference type="InterPro" id="IPR036264">
    <property type="entry name" value="Bact_exopeptidase_dim_dom"/>
</dbReference>
<dbReference type="AlphaFoldDB" id="A0A7G9W8L9"/>
<dbReference type="InterPro" id="IPR002933">
    <property type="entry name" value="Peptidase_M20"/>
</dbReference>
<feature type="binding site" evidence="8">
    <location>
        <position position="76"/>
    </location>
    <ligand>
        <name>Zn(2+)</name>
        <dbReference type="ChEBI" id="CHEBI:29105"/>
        <label>1</label>
    </ligand>
</feature>
<gene>
    <name evidence="10" type="ORF">HYG86_09750</name>
</gene>
<dbReference type="RefSeq" id="WP_213165395.1">
    <property type="nucleotide sequence ID" value="NZ_CP058559.1"/>
</dbReference>
<dbReference type="KEGG" id="acae:HYG86_09750"/>
<dbReference type="PANTHER" id="PTHR42994">
    <property type="entry name" value="PEPTIDASE T"/>
    <property type="match status" value="1"/>
</dbReference>
<keyword evidence="4 10" id="KW-0378">Hydrolase</keyword>
<keyword evidence="6" id="KW-0482">Metalloprotease</keyword>
<dbReference type="SUPFAM" id="SSF53187">
    <property type="entry name" value="Zn-dependent exopeptidases"/>
    <property type="match status" value="1"/>
</dbReference>
<proteinExistence type="inferred from homology"/>
<comment type="cofactor">
    <cofactor evidence="1">
        <name>Zn(2+)</name>
        <dbReference type="ChEBI" id="CHEBI:29105"/>
    </cofactor>
</comment>
<keyword evidence="2" id="KW-0645">Protease</keyword>
<evidence type="ECO:0000256" key="6">
    <source>
        <dbReference type="ARBA" id="ARBA00023049"/>
    </source>
</evidence>
<evidence type="ECO:0000256" key="7">
    <source>
        <dbReference type="PIRNR" id="PIRNR001123"/>
    </source>
</evidence>
<evidence type="ECO:0000256" key="3">
    <source>
        <dbReference type="ARBA" id="ARBA00022723"/>
    </source>
</evidence>
<evidence type="ECO:0000313" key="11">
    <source>
        <dbReference type="Proteomes" id="UP000516160"/>
    </source>
</evidence>
<dbReference type="InterPro" id="IPR001261">
    <property type="entry name" value="ArgE/DapE_CS"/>
</dbReference>
<evidence type="ECO:0000259" key="9">
    <source>
        <dbReference type="Pfam" id="PF07687"/>
    </source>
</evidence>
<dbReference type="NCBIfam" id="TIGR01883">
    <property type="entry name" value="PepT-like"/>
    <property type="match status" value="1"/>
</dbReference>